<dbReference type="Proteomes" id="UP000612125">
    <property type="component" value="Segment"/>
</dbReference>
<protein>
    <submittedName>
        <fullName evidence="1">Uncharacterized protein</fullName>
    </submittedName>
</protein>
<keyword evidence="2" id="KW-1185">Reference proteome</keyword>
<evidence type="ECO:0000313" key="2">
    <source>
        <dbReference type="Proteomes" id="UP000612125"/>
    </source>
</evidence>
<sequence length="107" mass="11831">MNTTAIKSRAFSGASSVAAAIKARAPISISFTATRTDSVDNIMKPLTKPIDDLDTLIDNKEFRIAALFTENERLRYQIAANLDRIEAERDEIQRATQAIHKLRAVVG</sequence>
<organism evidence="1 2">
    <name type="scientific">Rhizobium phage RHph_Y1_20</name>
    <dbReference type="NCBI Taxonomy" id="2509571"/>
    <lineage>
        <taxon>Viruses</taxon>
        <taxon>Duplodnaviria</taxon>
        <taxon>Heunggongvirae</taxon>
        <taxon>Uroviricota</taxon>
        <taxon>Caudoviricetes</taxon>
        <taxon>Autographivirales</taxon>
        <taxon>Dunnvirinae</taxon>
        <taxon>Tepoztlanvirus</taxon>
        <taxon>Tepoztlanvirus RHphY120</taxon>
    </lineage>
</organism>
<proteinExistence type="predicted"/>
<name>A0A7S5R3Y7_9CAUD</name>
<reference evidence="1 2" key="1">
    <citation type="submission" date="2020-01" db="EMBL/GenBank/DDBJ databases">
        <title>Patterns of diversity and host range of bacteriophage communities associated with bean-nodulatin bacteria.</title>
        <authorList>
            <person name="Vann Cauwenberghe J."/>
            <person name="Santamaria R.I."/>
            <person name="Bustos P."/>
            <person name="Juarez S."/>
            <person name="Gonzalez V."/>
        </authorList>
    </citation>
    <scope>NUCLEOTIDE SEQUENCE [LARGE SCALE GENOMIC DNA]</scope>
    <source>
        <strain evidence="2">RHph</strain>
    </source>
</reference>
<accession>A0A7S5R3Y7</accession>
<gene>
    <name evidence="1" type="ORF">EVB57_004</name>
</gene>
<evidence type="ECO:0000313" key="1">
    <source>
        <dbReference type="EMBL" id="QIG68281.1"/>
    </source>
</evidence>
<dbReference type="EMBL" id="MN988488">
    <property type="protein sequence ID" value="QIG68281.1"/>
    <property type="molecule type" value="Genomic_DNA"/>
</dbReference>